<keyword evidence="3" id="KW-0808">Transferase</keyword>
<evidence type="ECO:0000313" key="10">
    <source>
        <dbReference type="Proteomes" id="UP000255036"/>
    </source>
</evidence>
<evidence type="ECO:0000256" key="3">
    <source>
        <dbReference type="ARBA" id="ARBA00022679"/>
    </source>
</evidence>
<dbReference type="Pfam" id="PF16822">
    <property type="entry name" value="ALGX"/>
    <property type="match status" value="1"/>
</dbReference>
<proteinExistence type="predicted"/>
<evidence type="ECO:0000256" key="7">
    <source>
        <dbReference type="SAM" id="Phobius"/>
    </source>
</evidence>
<evidence type="ECO:0000259" key="8">
    <source>
        <dbReference type="Pfam" id="PF16822"/>
    </source>
</evidence>
<evidence type="ECO:0000313" key="9">
    <source>
        <dbReference type="EMBL" id="RDU22124.1"/>
    </source>
</evidence>
<comment type="subcellular location">
    <subcellularLocation>
        <location evidence="1">Periplasm</location>
    </subcellularLocation>
</comment>
<evidence type="ECO:0000256" key="4">
    <source>
        <dbReference type="ARBA" id="ARBA00022729"/>
    </source>
</evidence>
<keyword evidence="7" id="KW-0812">Transmembrane</keyword>
<gene>
    <name evidence="9" type="ORF">DWV06_16475</name>
</gene>
<comment type="pathway">
    <text evidence="2">Glycan biosynthesis; alginate biosynthesis.</text>
</comment>
<keyword evidence="7" id="KW-1133">Transmembrane helix</keyword>
<dbReference type="Proteomes" id="UP000255036">
    <property type="component" value="Unassembled WGS sequence"/>
</dbReference>
<dbReference type="InterPro" id="IPR031811">
    <property type="entry name" value="ALGX/ALGJ_SGNH-like"/>
</dbReference>
<accession>A0A371ARG0</accession>
<reference evidence="9 10" key="1">
    <citation type="submission" date="2018-07" db="EMBL/GenBank/DDBJ databases">
        <title>Anaerosacharophilus polymeroproducens gen. nov. sp. nov., an anaerobic bacterium isolated from salt field.</title>
        <authorList>
            <person name="Kim W."/>
            <person name="Yang S.-H."/>
            <person name="Oh J."/>
            <person name="Lee J.-H."/>
            <person name="Kwon K.K."/>
        </authorList>
    </citation>
    <scope>NUCLEOTIDE SEQUENCE [LARGE SCALE GENOMIC DNA]</scope>
    <source>
        <strain evidence="9 10">MCWD5</strain>
    </source>
</reference>
<protein>
    <recommendedName>
        <fullName evidence="8">AlgX/AlgJ SGNH hydrolase-like domain-containing protein</fullName>
    </recommendedName>
</protein>
<dbReference type="GO" id="GO:0016740">
    <property type="term" value="F:transferase activity"/>
    <property type="evidence" value="ECO:0007669"/>
    <property type="project" value="UniProtKB-KW"/>
</dbReference>
<evidence type="ECO:0000256" key="2">
    <source>
        <dbReference type="ARBA" id="ARBA00005182"/>
    </source>
</evidence>
<comment type="caution">
    <text evidence="9">The sequence shown here is derived from an EMBL/GenBank/DDBJ whole genome shotgun (WGS) entry which is preliminary data.</text>
</comment>
<dbReference type="RefSeq" id="WP_115483303.1">
    <property type="nucleotide sequence ID" value="NZ_QRCT01000050.1"/>
</dbReference>
<dbReference type="EMBL" id="QRCT01000050">
    <property type="protein sequence ID" value="RDU22124.1"/>
    <property type="molecule type" value="Genomic_DNA"/>
</dbReference>
<evidence type="ECO:0000256" key="6">
    <source>
        <dbReference type="ARBA" id="ARBA00022841"/>
    </source>
</evidence>
<keyword evidence="10" id="KW-1185">Reference proteome</keyword>
<keyword evidence="5" id="KW-0574">Periplasm</keyword>
<feature type="transmembrane region" description="Helical" evidence="7">
    <location>
        <begin position="9"/>
        <end position="26"/>
    </location>
</feature>
<name>A0A371ARG0_9FIRM</name>
<dbReference type="GO" id="GO:0042597">
    <property type="term" value="C:periplasmic space"/>
    <property type="evidence" value="ECO:0007669"/>
    <property type="project" value="UniProtKB-SubCell"/>
</dbReference>
<feature type="domain" description="AlgX/AlgJ SGNH hydrolase-like" evidence="8">
    <location>
        <begin position="94"/>
        <end position="208"/>
    </location>
</feature>
<dbReference type="AlphaFoldDB" id="A0A371ARG0"/>
<evidence type="ECO:0000256" key="5">
    <source>
        <dbReference type="ARBA" id="ARBA00022764"/>
    </source>
</evidence>
<keyword evidence="4" id="KW-0732">Signal</keyword>
<keyword evidence="7" id="KW-0472">Membrane</keyword>
<keyword evidence="6" id="KW-0016">Alginate biosynthesis</keyword>
<dbReference type="GO" id="GO:0042121">
    <property type="term" value="P:alginic acid biosynthetic process"/>
    <property type="evidence" value="ECO:0007669"/>
    <property type="project" value="UniProtKB-UniPathway"/>
</dbReference>
<organism evidence="9 10">
    <name type="scientific">Anaerosacchariphilus polymeriproducens</name>
    <dbReference type="NCBI Taxonomy" id="1812858"/>
    <lineage>
        <taxon>Bacteria</taxon>
        <taxon>Bacillati</taxon>
        <taxon>Bacillota</taxon>
        <taxon>Clostridia</taxon>
        <taxon>Lachnospirales</taxon>
        <taxon>Lachnospiraceae</taxon>
        <taxon>Anaerosacchariphilus</taxon>
    </lineage>
</organism>
<sequence>MEKMKENRLLMFFFLIIIIGVSFLNLKNVLSSFENVQGKTLEEKFQSFETTYNTNFAGQHTLINADGYMAKLIGRRSFNNRIKLNNGRLVEVYGKADISKQAENVVNLNRFLDDKEIPFLWIQTPCSINKYDKELPEGIEDHSNENADKLLNEFDKNRVNYLDLRENINKSNLDYDSLFFKTDHHWNIEGAFFAYTQIVEELNKNYGFKIDKEKTNINNFEKKIYKDWFLGSCGKRTGIYYAGIDDISLIYPKFETNMSLELPYSRVYREGTFEQAIFDMNRIKEKNYFGDIAYAVYTGSDYPLVIHKNNLVKDNKKILIIKDSYVLPLESFLSTCVGQIDVIDLRHFTDKSVYDYVKETKPDIVLQVIQPPSVANMEHFQYN</sequence>
<dbReference type="OrthoDB" id="175771at2"/>
<dbReference type="UniPathway" id="UPA00286"/>
<evidence type="ECO:0000256" key="1">
    <source>
        <dbReference type="ARBA" id="ARBA00004418"/>
    </source>
</evidence>